<keyword evidence="3" id="KW-0378">Hydrolase</keyword>
<dbReference type="Gene3D" id="3.40.50.300">
    <property type="entry name" value="P-loop containing nucleotide triphosphate hydrolases"/>
    <property type="match status" value="1"/>
</dbReference>
<dbReference type="InterPro" id="IPR027417">
    <property type="entry name" value="P-loop_NTPase"/>
</dbReference>
<name>A0AAW1WB03_RUBAR</name>
<evidence type="ECO:0000313" key="11">
    <source>
        <dbReference type="EMBL" id="KAK9921672.1"/>
    </source>
</evidence>
<keyword evidence="5" id="KW-1133">Transmembrane helix</keyword>
<dbReference type="PANTHER" id="PTHR45923">
    <property type="entry name" value="PROTEIN SEY1"/>
    <property type="match status" value="1"/>
</dbReference>
<dbReference type="CDD" id="cd01851">
    <property type="entry name" value="GBP"/>
    <property type="match status" value="1"/>
</dbReference>
<dbReference type="PROSITE" id="PS51715">
    <property type="entry name" value="G_GB1_RHD3"/>
    <property type="match status" value="1"/>
</dbReference>
<keyword evidence="2" id="KW-0547">Nucleotide-binding</keyword>
<reference evidence="11 12" key="1">
    <citation type="journal article" date="2023" name="G3 (Bethesda)">
        <title>A chromosome-length genome assembly and annotation of blackberry (Rubus argutus, cv. 'Hillquist').</title>
        <authorList>
            <person name="Bruna T."/>
            <person name="Aryal R."/>
            <person name="Dudchenko O."/>
            <person name="Sargent D.J."/>
            <person name="Mead D."/>
            <person name="Buti M."/>
            <person name="Cavallini A."/>
            <person name="Hytonen T."/>
            <person name="Andres J."/>
            <person name="Pham M."/>
            <person name="Weisz D."/>
            <person name="Mascagni F."/>
            <person name="Usai G."/>
            <person name="Natali L."/>
            <person name="Bassil N."/>
            <person name="Fernandez G.E."/>
            <person name="Lomsadze A."/>
            <person name="Armour M."/>
            <person name="Olukolu B."/>
            <person name="Poorten T."/>
            <person name="Britton C."/>
            <person name="Davik J."/>
            <person name="Ashrafi H."/>
            <person name="Aiden E.L."/>
            <person name="Borodovsky M."/>
            <person name="Worthington M."/>
        </authorList>
    </citation>
    <scope>NUCLEOTIDE SEQUENCE [LARGE SCALE GENOMIC DNA]</scope>
    <source>
        <strain evidence="11">PI 553951</strain>
    </source>
</reference>
<evidence type="ECO:0000256" key="7">
    <source>
        <dbReference type="ARBA" id="ARBA00023134"/>
    </source>
</evidence>
<organism evidence="11 12">
    <name type="scientific">Rubus argutus</name>
    <name type="common">Southern blackberry</name>
    <dbReference type="NCBI Taxonomy" id="59490"/>
    <lineage>
        <taxon>Eukaryota</taxon>
        <taxon>Viridiplantae</taxon>
        <taxon>Streptophyta</taxon>
        <taxon>Embryophyta</taxon>
        <taxon>Tracheophyta</taxon>
        <taxon>Spermatophyta</taxon>
        <taxon>Magnoliopsida</taxon>
        <taxon>eudicotyledons</taxon>
        <taxon>Gunneridae</taxon>
        <taxon>Pentapetalae</taxon>
        <taxon>rosids</taxon>
        <taxon>fabids</taxon>
        <taxon>Rosales</taxon>
        <taxon>Rosaceae</taxon>
        <taxon>Rosoideae</taxon>
        <taxon>Rosoideae incertae sedis</taxon>
        <taxon>Rubus</taxon>
    </lineage>
</organism>
<gene>
    <name evidence="11" type="ORF">M0R45_030174</name>
</gene>
<dbReference type="FunFam" id="3.40.50.300:FF:002271">
    <property type="entry name" value="Protein ROOT HAIR DEFECTIVE 3 homolog"/>
    <property type="match status" value="1"/>
</dbReference>
<sequence>MGEDRCAMQIIDADGEFKDAGLDSFVEEVKLGGCGVSYIVTSIIGPQSSGKSTLMNHLFGTKFTEMDVSKRRCQTTKGIWIAKCVDIEPCTLAVDMEGTDGRERGEDDTTFERQSALFALAISDIVLINMWCHDIGREHAANKPLLRTIFEVMMRLFDHSRKTTLMFVIRDKSKSSLENLELDLKEEIQKIWNAVPKPRDHENTLLNEIFTVEVVALSSYEDKEEKFLEEVAQLRQRFINSTSAGGLAAGDRNGVLPASEFSRSAQGIWKRIKENKDLDLPSHKKMIATIRCEEIANEKFKQLSSDEDWLALDKAVLTDRVKDFGGRLSSIINTYISEYDSETKCFDEVVRKSKRHDLLEQKASDLVRPVMLKFLSSEALENFKMRLEKSLDTGEGIASSVIAHTESCLREFDQRCSDALIDVAIISNWNGSDVQKKKKLEHDINVYASSERDKRLSKLKLKYEGQLLDVLSTKDPIVDLLEGNDDIWATNGNFLMMRYKLKNYIFQMKLMVLHWTKKQVPKCCKNCGTMQDMRRRRKRPRQEARSVMRHMTNRFSEPSLWIVISNLEHGLQRTTLKQLPGILTPRLSRF</sequence>
<dbReference type="InterPro" id="IPR030386">
    <property type="entry name" value="G_GB1_RHD3_dom"/>
</dbReference>
<accession>A0AAW1WB03</accession>
<dbReference type="InterPro" id="IPR008803">
    <property type="entry name" value="RHD3/Sey1"/>
</dbReference>
<dbReference type="Pfam" id="PF20428">
    <property type="entry name" value="Sey1_3HB"/>
    <property type="match status" value="1"/>
</dbReference>
<evidence type="ECO:0000259" key="10">
    <source>
        <dbReference type="PROSITE" id="PS51715"/>
    </source>
</evidence>
<dbReference type="GO" id="GO:0005525">
    <property type="term" value="F:GTP binding"/>
    <property type="evidence" value="ECO:0007669"/>
    <property type="project" value="UniProtKB-KW"/>
</dbReference>
<keyword evidence="8" id="KW-0472">Membrane</keyword>
<evidence type="ECO:0000256" key="8">
    <source>
        <dbReference type="ARBA" id="ARBA00023136"/>
    </source>
</evidence>
<keyword evidence="1" id="KW-0812">Transmembrane</keyword>
<dbReference type="GO" id="GO:0016320">
    <property type="term" value="P:endoplasmic reticulum membrane fusion"/>
    <property type="evidence" value="ECO:0007669"/>
    <property type="project" value="TreeGrafter"/>
</dbReference>
<dbReference type="SUPFAM" id="SSF52540">
    <property type="entry name" value="P-loop containing nucleoside triphosphate hydrolases"/>
    <property type="match status" value="1"/>
</dbReference>
<feature type="domain" description="GB1/RHD3-type G" evidence="10">
    <location>
        <begin position="35"/>
        <end position="251"/>
    </location>
</feature>
<dbReference type="EMBL" id="JBEDUW010000006">
    <property type="protein sequence ID" value="KAK9921672.1"/>
    <property type="molecule type" value="Genomic_DNA"/>
</dbReference>
<dbReference type="Pfam" id="PF05879">
    <property type="entry name" value="RHD3_GTPase"/>
    <property type="match status" value="1"/>
</dbReference>
<proteinExistence type="inferred from homology"/>
<evidence type="ECO:0000256" key="1">
    <source>
        <dbReference type="ARBA" id="ARBA00022692"/>
    </source>
</evidence>
<keyword evidence="4" id="KW-0256">Endoplasmic reticulum</keyword>
<protein>
    <recommendedName>
        <fullName evidence="10">GB1/RHD3-type G domain-containing protein</fullName>
    </recommendedName>
</protein>
<keyword evidence="12" id="KW-1185">Reference proteome</keyword>
<dbReference type="GO" id="GO:0005783">
    <property type="term" value="C:endoplasmic reticulum"/>
    <property type="evidence" value="ECO:0007669"/>
    <property type="project" value="TreeGrafter"/>
</dbReference>
<evidence type="ECO:0000256" key="3">
    <source>
        <dbReference type="ARBA" id="ARBA00022801"/>
    </source>
</evidence>
<dbReference type="AlphaFoldDB" id="A0AAW1WB03"/>
<dbReference type="Proteomes" id="UP001457282">
    <property type="component" value="Unassembled WGS sequence"/>
</dbReference>
<evidence type="ECO:0000256" key="2">
    <source>
        <dbReference type="ARBA" id="ARBA00022741"/>
    </source>
</evidence>
<comment type="caution">
    <text evidence="11">The sequence shown here is derived from an EMBL/GenBank/DDBJ whole genome shotgun (WGS) entry which is preliminary data.</text>
</comment>
<evidence type="ECO:0000256" key="4">
    <source>
        <dbReference type="ARBA" id="ARBA00022824"/>
    </source>
</evidence>
<keyword evidence="7" id="KW-0342">GTP-binding</keyword>
<evidence type="ECO:0000256" key="5">
    <source>
        <dbReference type="ARBA" id="ARBA00022989"/>
    </source>
</evidence>
<comment type="similarity">
    <text evidence="9">Belongs to the TRAFAC class dynamin-like GTPase superfamily. GB1/RHD3 GTPase family.</text>
</comment>
<evidence type="ECO:0000256" key="9">
    <source>
        <dbReference type="PROSITE-ProRule" id="PRU01052"/>
    </source>
</evidence>
<evidence type="ECO:0000313" key="12">
    <source>
        <dbReference type="Proteomes" id="UP001457282"/>
    </source>
</evidence>
<keyword evidence="6" id="KW-0175">Coiled coil</keyword>
<dbReference type="GO" id="GO:0003924">
    <property type="term" value="F:GTPase activity"/>
    <property type="evidence" value="ECO:0007669"/>
    <property type="project" value="TreeGrafter"/>
</dbReference>
<dbReference type="PANTHER" id="PTHR45923:SF20">
    <property type="entry name" value="PROTEIN ROOT HAIR DEFECTIVE 3 HOMOLOG 2"/>
    <property type="match status" value="1"/>
</dbReference>
<dbReference type="InterPro" id="IPR046758">
    <property type="entry name" value="Sey1/RHD3-like_3HB"/>
</dbReference>
<evidence type="ECO:0000256" key="6">
    <source>
        <dbReference type="ARBA" id="ARBA00023054"/>
    </source>
</evidence>